<feature type="transmembrane region" description="Helical" evidence="1">
    <location>
        <begin position="186"/>
        <end position="209"/>
    </location>
</feature>
<dbReference type="PANTHER" id="PTHR36111">
    <property type="entry name" value="INNER MEMBRANE PROTEIN-RELATED"/>
    <property type="match status" value="1"/>
</dbReference>
<accession>A0ABV6KHR8</accession>
<keyword evidence="3" id="KW-1185">Reference proteome</keyword>
<dbReference type="EMBL" id="JBHLUX010000036">
    <property type="protein sequence ID" value="MFC0471568.1"/>
    <property type="molecule type" value="Genomic_DNA"/>
</dbReference>
<feature type="transmembrane region" description="Helical" evidence="1">
    <location>
        <begin position="215"/>
        <end position="233"/>
    </location>
</feature>
<feature type="transmembrane region" description="Helical" evidence="1">
    <location>
        <begin position="96"/>
        <end position="120"/>
    </location>
</feature>
<dbReference type="Pfam" id="PF04474">
    <property type="entry name" value="DUF554"/>
    <property type="match status" value="1"/>
</dbReference>
<name>A0ABV6KHR8_9BACI</name>
<evidence type="ECO:0000256" key="1">
    <source>
        <dbReference type="SAM" id="Phobius"/>
    </source>
</evidence>
<keyword evidence="1" id="KW-1133">Transmembrane helix</keyword>
<sequence length="234" mass="24419">MVLTGTLVNGLAIIIASLIGLLVRNISEQMKTTTMQAIALAVVILGIGMALKSEQFLIVIGSLVIGGIIGEKVDLEARLARLGAWIETKVGAKEDGAIAKAFVTATLIYVVGAMAILGALDSGLRGDHSVLYTKSLLDGFSAIIFTSTLGLGVIFSAIPVILYQGGIALLATQINQFVPELLMNTFIVEMTATGGIMIIAIGLNILGILQVRVANLLPSIVVVAAFVTGLHYFV</sequence>
<feature type="transmembrane region" description="Helical" evidence="1">
    <location>
        <begin position="6"/>
        <end position="23"/>
    </location>
</feature>
<dbReference type="RefSeq" id="WP_335963670.1">
    <property type="nucleotide sequence ID" value="NZ_JAXBLX010000058.1"/>
</dbReference>
<reference evidence="2 3" key="1">
    <citation type="submission" date="2024-09" db="EMBL/GenBank/DDBJ databases">
        <authorList>
            <person name="Sun Q."/>
            <person name="Mori K."/>
        </authorList>
    </citation>
    <scope>NUCLEOTIDE SEQUENCE [LARGE SCALE GENOMIC DNA]</scope>
    <source>
        <strain evidence="2 3">NCAIM B.02610</strain>
    </source>
</reference>
<dbReference type="Proteomes" id="UP001589838">
    <property type="component" value="Unassembled WGS sequence"/>
</dbReference>
<protein>
    <submittedName>
        <fullName evidence="2">DUF554 domain-containing protein</fullName>
    </submittedName>
</protein>
<gene>
    <name evidence="2" type="ORF">ACFFHM_13955</name>
</gene>
<comment type="caution">
    <text evidence="2">The sequence shown here is derived from an EMBL/GenBank/DDBJ whole genome shotgun (WGS) entry which is preliminary data.</text>
</comment>
<keyword evidence="1" id="KW-0812">Transmembrane</keyword>
<keyword evidence="1" id="KW-0472">Membrane</keyword>
<evidence type="ECO:0000313" key="3">
    <source>
        <dbReference type="Proteomes" id="UP001589838"/>
    </source>
</evidence>
<organism evidence="2 3">
    <name type="scientific">Halalkalibacter kiskunsagensis</name>
    <dbReference type="NCBI Taxonomy" id="1548599"/>
    <lineage>
        <taxon>Bacteria</taxon>
        <taxon>Bacillati</taxon>
        <taxon>Bacillota</taxon>
        <taxon>Bacilli</taxon>
        <taxon>Bacillales</taxon>
        <taxon>Bacillaceae</taxon>
        <taxon>Halalkalibacter</taxon>
    </lineage>
</organism>
<proteinExistence type="predicted"/>
<evidence type="ECO:0000313" key="2">
    <source>
        <dbReference type="EMBL" id="MFC0471568.1"/>
    </source>
</evidence>
<dbReference type="InterPro" id="IPR007563">
    <property type="entry name" value="DUF554"/>
</dbReference>
<feature type="transmembrane region" description="Helical" evidence="1">
    <location>
        <begin position="140"/>
        <end position="165"/>
    </location>
</feature>
<feature type="transmembrane region" description="Helical" evidence="1">
    <location>
        <begin position="35"/>
        <end position="51"/>
    </location>
</feature>
<dbReference type="PANTHER" id="PTHR36111:SF2">
    <property type="entry name" value="INNER MEMBRANE PROTEIN"/>
    <property type="match status" value="1"/>
</dbReference>